<evidence type="ECO:0000313" key="1">
    <source>
        <dbReference type="EMBL" id="ANP46160.1"/>
    </source>
</evidence>
<proteinExistence type="predicted"/>
<keyword evidence="2" id="KW-1185">Reference proteome</keyword>
<dbReference type="EMBL" id="CP013244">
    <property type="protein sequence ID" value="ANP46160.1"/>
    <property type="molecule type" value="Genomic_DNA"/>
</dbReference>
<gene>
    <name evidence="1" type="ORF">ATE48_09625</name>
</gene>
<sequence>MRQKDGRRDLSLIRASGSTARVLNLALAFERFCDTDDYKNKPLFRNPRLNRALILKHVVRPHERELFTRPTTTATKVILPYAAQELELGGISFMVNELRFERLLKDAVGGYTNDTDLLADAELLKALAALPSFDPFLLRERLRHMGIHPARAYFDIAEADITRMRAFVGKEIAQLVSLAFATGGIDAGGLSQRLADKLMTDETAKTLDPLRETLRLSGEEYIEGVFAWKGFLYYKWLMDEIRPGLAEFKPRFAGLRVTQATSDERQQLAETRRDILMKMQLALKRVDETLLEYGVAFAALAEGQPSAFRNFLLKAPSLFIPIGEAVGVIRHIDSFWRFRFPDAATPMMEADEAIEVLHDFETTVEGVEFVKNKVEQRLAS</sequence>
<dbReference type="InParanoid" id="A0A1B1AI00"/>
<dbReference type="Proteomes" id="UP000092498">
    <property type="component" value="Chromosome"/>
</dbReference>
<evidence type="ECO:0000313" key="2">
    <source>
        <dbReference type="Proteomes" id="UP000092498"/>
    </source>
</evidence>
<dbReference type="KEGG" id="cbot:ATE48_09625"/>
<dbReference type="OrthoDB" id="7623655at2"/>
<protein>
    <submittedName>
        <fullName evidence="1">Uncharacterized protein</fullName>
    </submittedName>
</protein>
<accession>A0A1B1AI00</accession>
<organism evidence="1 2">
    <name type="scientific">Candidatus Viadribacter manganicus</name>
    <dbReference type="NCBI Taxonomy" id="1759059"/>
    <lineage>
        <taxon>Bacteria</taxon>
        <taxon>Pseudomonadati</taxon>
        <taxon>Pseudomonadota</taxon>
        <taxon>Alphaproteobacteria</taxon>
        <taxon>Hyphomonadales</taxon>
        <taxon>Hyphomonadaceae</taxon>
        <taxon>Candidatus Viadribacter</taxon>
    </lineage>
</organism>
<name>A0A1B1AI00_9PROT</name>
<dbReference type="RefSeq" id="WP_066770682.1">
    <property type="nucleotide sequence ID" value="NZ_CP013244.1"/>
</dbReference>
<reference evidence="1 2" key="1">
    <citation type="submission" date="2015-11" db="EMBL/GenBank/DDBJ databases">
        <title>Whole-Genome Sequence of Candidatus Oderbacter manganicum from the National Park Lower Oder Valley, Germany.</title>
        <authorList>
            <person name="Braun B."/>
            <person name="Liere K."/>
            <person name="Szewzyk U."/>
        </authorList>
    </citation>
    <scope>NUCLEOTIDE SEQUENCE [LARGE SCALE GENOMIC DNA]</scope>
    <source>
        <strain evidence="1 2">OTSz_A_272</strain>
    </source>
</reference>
<dbReference type="AlphaFoldDB" id="A0A1B1AI00"/>